<dbReference type="OrthoDB" id="2158884at2759"/>
<evidence type="ECO:0000256" key="2">
    <source>
        <dbReference type="ARBA" id="ARBA00022527"/>
    </source>
</evidence>
<dbReference type="Proteomes" id="UP000094389">
    <property type="component" value="Unassembled WGS sequence"/>
</dbReference>
<keyword evidence="3" id="KW-0808">Transferase</keyword>
<organism evidence="8 9">
    <name type="scientific">Cyberlindnera jadinii (strain ATCC 18201 / CBS 1600 / BCRC 20928 / JCM 3617 / NBRC 0987 / NRRL Y-1542)</name>
    <name type="common">Torula yeast</name>
    <name type="synonym">Candida utilis</name>
    <dbReference type="NCBI Taxonomy" id="983966"/>
    <lineage>
        <taxon>Eukaryota</taxon>
        <taxon>Fungi</taxon>
        <taxon>Dikarya</taxon>
        <taxon>Ascomycota</taxon>
        <taxon>Saccharomycotina</taxon>
        <taxon>Saccharomycetes</taxon>
        <taxon>Phaffomycetales</taxon>
        <taxon>Phaffomycetaceae</taxon>
        <taxon>Cyberlindnera</taxon>
    </lineage>
</organism>
<dbReference type="Gene3D" id="1.10.510.10">
    <property type="entry name" value="Transferase(Phosphotransferase) domain 1"/>
    <property type="match status" value="1"/>
</dbReference>
<accession>A0A1E4S112</accession>
<name>A0A1E4S112_CYBJN</name>
<keyword evidence="6" id="KW-0067">ATP-binding</keyword>
<feature type="domain" description="Protein kinase" evidence="7">
    <location>
        <begin position="27"/>
        <end position="370"/>
    </location>
</feature>
<dbReference type="RefSeq" id="XP_020070233.1">
    <property type="nucleotide sequence ID" value="XM_020212707.1"/>
</dbReference>
<dbReference type="FunFam" id="1.10.510.10:FF:000624">
    <property type="entry name" value="Mitogen-activated protein kinase"/>
    <property type="match status" value="1"/>
</dbReference>
<dbReference type="SUPFAM" id="SSF56112">
    <property type="entry name" value="Protein kinase-like (PK-like)"/>
    <property type="match status" value="1"/>
</dbReference>
<keyword evidence="5 8" id="KW-0418">Kinase</keyword>
<dbReference type="Pfam" id="PF00069">
    <property type="entry name" value="Pkinase"/>
    <property type="match status" value="1"/>
</dbReference>
<dbReference type="PROSITE" id="PS50011">
    <property type="entry name" value="PROTEIN_KINASE_DOM"/>
    <property type="match status" value="1"/>
</dbReference>
<dbReference type="GeneID" id="30987103"/>
<dbReference type="InterPro" id="IPR008271">
    <property type="entry name" value="Ser/Thr_kinase_AS"/>
</dbReference>
<dbReference type="GO" id="GO:0004674">
    <property type="term" value="F:protein serine/threonine kinase activity"/>
    <property type="evidence" value="ECO:0007669"/>
    <property type="project" value="UniProtKB-KW"/>
</dbReference>
<keyword evidence="9" id="KW-1185">Reference proteome</keyword>
<dbReference type="GO" id="GO:0005524">
    <property type="term" value="F:ATP binding"/>
    <property type="evidence" value="ECO:0007669"/>
    <property type="project" value="UniProtKB-KW"/>
</dbReference>
<gene>
    <name evidence="8" type="ORF">CYBJADRAFT_127587</name>
</gene>
<evidence type="ECO:0000256" key="4">
    <source>
        <dbReference type="ARBA" id="ARBA00022741"/>
    </source>
</evidence>
<evidence type="ECO:0000256" key="3">
    <source>
        <dbReference type="ARBA" id="ARBA00022679"/>
    </source>
</evidence>
<sequence>MEGLPKSPADIANPPYFLPLQSFQDNYKVISDLGEGSFGQVSLAKCKFKLDDLVRFQPFIDTLTERTMGFKNENIMNKRIRLVAIKTMNKRLPNLNDYLKVKEVKFILSIPYHKNLVQIYEMFIDNLEFKLHIVMEVMDRNLYQLIRSRNNRPFSYRTMKSILAQLLNGIRHIHRHGYFHRDIKPENILVTPTSRFYTDDYIESHDINHIFVVKLADYGLSRQISNKGRYTSYVSTRWYRAPEILLRRDSYSTPVDIWAFGLVAVEVATLRPLFPGSNELDQLCKVMRVLGTPSSLNKIPYHNPFYGYWDEAMMLMRRLNLSFPEQKGTDIYHIIRDENLQWLCQIIRACLTWDPDKRASADILCGLYYF</sequence>
<feature type="non-terminal residue" evidence="8">
    <location>
        <position position="370"/>
    </location>
</feature>
<evidence type="ECO:0000256" key="5">
    <source>
        <dbReference type="ARBA" id="ARBA00022777"/>
    </source>
</evidence>
<dbReference type="InterPro" id="IPR011009">
    <property type="entry name" value="Kinase-like_dom_sf"/>
</dbReference>
<keyword evidence="2" id="KW-0723">Serine/threonine-protein kinase</keyword>
<comment type="similarity">
    <text evidence="1">Belongs to the protein kinase superfamily. CMGC Ser/Thr protein kinase family. CDC2/CDKX subfamily.</text>
</comment>
<dbReference type="PROSITE" id="PS00108">
    <property type="entry name" value="PROTEIN_KINASE_ST"/>
    <property type="match status" value="1"/>
</dbReference>
<dbReference type="InterPro" id="IPR050117">
    <property type="entry name" value="MAPK"/>
</dbReference>
<dbReference type="Gene3D" id="3.30.200.20">
    <property type="entry name" value="Phosphorylase Kinase, domain 1"/>
    <property type="match status" value="1"/>
</dbReference>
<dbReference type="InterPro" id="IPR000719">
    <property type="entry name" value="Prot_kinase_dom"/>
</dbReference>
<evidence type="ECO:0000256" key="1">
    <source>
        <dbReference type="ARBA" id="ARBA00006485"/>
    </source>
</evidence>
<evidence type="ECO:0000313" key="9">
    <source>
        <dbReference type="Proteomes" id="UP000094389"/>
    </source>
</evidence>
<dbReference type="SMART" id="SM00220">
    <property type="entry name" value="S_TKc"/>
    <property type="match status" value="1"/>
</dbReference>
<dbReference type="OMA" id="HPCLVQI"/>
<dbReference type="AlphaFoldDB" id="A0A1E4S112"/>
<reference evidence="8 9" key="1">
    <citation type="journal article" date="2016" name="Proc. Natl. Acad. Sci. U.S.A.">
        <title>Comparative genomics of biotechnologically important yeasts.</title>
        <authorList>
            <person name="Riley R."/>
            <person name="Haridas S."/>
            <person name="Wolfe K.H."/>
            <person name="Lopes M.R."/>
            <person name="Hittinger C.T."/>
            <person name="Goeker M."/>
            <person name="Salamov A.A."/>
            <person name="Wisecaver J.H."/>
            <person name="Long T.M."/>
            <person name="Calvey C.H."/>
            <person name="Aerts A.L."/>
            <person name="Barry K.W."/>
            <person name="Choi C."/>
            <person name="Clum A."/>
            <person name="Coughlan A.Y."/>
            <person name="Deshpande S."/>
            <person name="Douglass A.P."/>
            <person name="Hanson S.J."/>
            <person name="Klenk H.-P."/>
            <person name="LaButti K.M."/>
            <person name="Lapidus A."/>
            <person name="Lindquist E.A."/>
            <person name="Lipzen A.M."/>
            <person name="Meier-Kolthoff J.P."/>
            <person name="Ohm R.A."/>
            <person name="Otillar R.P."/>
            <person name="Pangilinan J.L."/>
            <person name="Peng Y."/>
            <person name="Rokas A."/>
            <person name="Rosa C.A."/>
            <person name="Scheuner C."/>
            <person name="Sibirny A.A."/>
            <person name="Slot J.C."/>
            <person name="Stielow J.B."/>
            <person name="Sun H."/>
            <person name="Kurtzman C.P."/>
            <person name="Blackwell M."/>
            <person name="Grigoriev I.V."/>
            <person name="Jeffries T.W."/>
        </authorList>
    </citation>
    <scope>NUCLEOTIDE SEQUENCE [LARGE SCALE GENOMIC DNA]</scope>
    <source>
        <strain evidence="9">ATCC 18201 / CBS 1600 / BCRC 20928 / JCM 3617 / NBRC 0987 / NRRL Y-1542</strain>
    </source>
</reference>
<evidence type="ECO:0000259" key="7">
    <source>
        <dbReference type="PROSITE" id="PS50011"/>
    </source>
</evidence>
<dbReference type="EMBL" id="KV453931">
    <property type="protein sequence ID" value="ODV73194.1"/>
    <property type="molecule type" value="Genomic_DNA"/>
</dbReference>
<evidence type="ECO:0000313" key="8">
    <source>
        <dbReference type="EMBL" id="ODV73194.1"/>
    </source>
</evidence>
<dbReference type="STRING" id="983966.A0A1E4S112"/>
<evidence type="ECO:0000256" key="6">
    <source>
        <dbReference type="ARBA" id="ARBA00022840"/>
    </source>
</evidence>
<protein>
    <submittedName>
        <fullName evidence="8">Kinase-like protein</fullName>
    </submittedName>
</protein>
<keyword evidence="4" id="KW-0547">Nucleotide-binding</keyword>
<proteinExistence type="inferred from homology"/>
<dbReference type="PANTHER" id="PTHR24055">
    <property type="entry name" value="MITOGEN-ACTIVATED PROTEIN KINASE"/>
    <property type="match status" value="1"/>
</dbReference>